<sequence>MTEQESGIPRIEATERMVPPDWALREQWLFATLNRAAAEFVERYTHPDGTLIWQKEWPGMDGSDDPYEGFMNLALLYVLGGSRELHDASRRIWDAITWQWTEYGQIDREFDAYYDWMHHGEGYLYFYFLGLAGPTTLKDRQRAVRFARMYTGDDPDAPNYDKTLRLIRSPLNGSRGPRFQVSEEDWSTHRGILDHYPAPYEDIPGVDYASGKCPWSDDDVYRRLIAVMNERMNRGDVPLNLNASGLLAHAYMLTGDESFRDWVADYLAAWEERTRRNGGIIPDNIGLSGEIGEYNDGKWWGGYYGWRWPHGFMTIIEPLTNACMNAVLLTGDRSRLALARSQLDANWALRREENGRTLVPNKHEDNGWADWRKPLPKYPIYLWTMSMADEDLERIERIPKDHDWNEVIVPVVSGRDGRTGRETKHYIGNTEPWYQYIRGRNPGYPETVLAANMELVGRQLERMRSEQGDPRKWKSGFHDGDFSSIHIWQEMCPLYFESLVQLTLGGPMHISHGGLQHARVRYFDAQERRPGLPPGVSALVEALAADSVTLQLYNTSLFDERETVIQAGTFGEHRFTAAQRIGSDHRAEGPSVHIQGKWLAVRLKPGAGIRLKLGMERYVNAPSYDMPWRNEYADDPLLNGRSGQGGEASCT</sequence>
<dbReference type="RefSeq" id="WP_110839377.1">
    <property type="nucleotide sequence ID" value="NZ_QJVJ01000003.1"/>
</dbReference>
<keyword evidence="2" id="KW-1185">Reference proteome</keyword>
<dbReference type="AlphaFoldDB" id="A0A2V5KZJ4"/>
<name>A0A2V5KZJ4_9BACL</name>
<dbReference type="InterPro" id="IPR008928">
    <property type="entry name" value="6-hairpin_glycosidase_sf"/>
</dbReference>
<dbReference type="Pfam" id="PF26099">
    <property type="entry name" value="DUF8034"/>
    <property type="match status" value="2"/>
</dbReference>
<dbReference type="SUPFAM" id="SSF48208">
    <property type="entry name" value="Six-hairpin glycosidases"/>
    <property type="match status" value="1"/>
</dbReference>
<dbReference type="OrthoDB" id="7936138at2"/>
<comment type="caution">
    <text evidence="1">The sequence shown here is derived from an EMBL/GenBank/DDBJ whole genome shotgun (WGS) entry which is preliminary data.</text>
</comment>
<reference evidence="1 2" key="1">
    <citation type="submission" date="2018-05" db="EMBL/GenBank/DDBJ databases">
        <title>Paenibacillus flagellatus sp. nov., isolated from selenium mineral soil.</title>
        <authorList>
            <person name="Dai X."/>
        </authorList>
    </citation>
    <scope>NUCLEOTIDE SEQUENCE [LARGE SCALE GENOMIC DNA]</scope>
    <source>
        <strain evidence="1 2">DXL2</strain>
    </source>
</reference>
<organism evidence="1 2">
    <name type="scientific">Paenibacillus flagellatus</name>
    <dbReference type="NCBI Taxonomy" id="2211139"/>
    <lineage>
        <taxon>Bacteria</taxon>
        <taxon>Bacillati</taxon>
        <taxon>Bacillota</taxon>
        <taxon>Bacilli</taxon>
        <taxon>Bacillales</taxon>
        <taxon>Paenibacillaceae</taxon>
        <taxon>Paenibacillus</taxon>
    </lineage>
</organism>
<dbReference type="Proteomes" id="UP000247476">
    <property type="component" value="Unassembled WGS sequence"/>
</dbReference>
<dbReference type="GO" id="GO:0005975">
    <property type="term" value="P:carbohydrate metabolic process"/>
    <property type="evidence" value="ECO:0007669"/>
    <property type="project" value="InterPro"/>
</dbReference>
<proteinExistence type="predicted"/>
<evidence type="ECO:0000313" key="2">
    <source>
        <dbReference type="Proteomes" id="UP000247476"/>
    </source>
</evidence>
<accession>A0A2V5KZJ4</accession>
<dbReference type="InterPro" id="IPR058347">
    <property type="entry name" value="DUF8034"/>
</dbReference>
<evidence type="ECO:0000313" key="1">
    <source>
        <dbReference type="EMBL" id="PYI55576.1"/>
    </source>
</evidence>
<dbReference type="EMBL" id="QJVJ01000003">
    <property type="protein sequence ID" value="PYI55576.1"/>
    <property type="molecule type" value="Genomic_DNA"/>
</dbReference>
<gene>
    <name evidence="1" type="ORF">DLM86_07535</name>
</gene>
<protein>
    <submittedName>
        <fullName evidence="1">Uncharacterized protein</fullName>
    </submittedName>
</protein>